<dbReference type="AlphaFoldDB" id="A0A6M3LGX9"/>
<keyword evidence="1" id="KW-1133">Transmembrane helix</keyword>
<feature type="transmembrane region" description="Helical" evidence="1">
    <location>
        <begin position="6"/>
        <end position="23"/>
    </location>
</feature>
<keyword evidence="1" id="KW-0472">Membrane</keyword>
<evidence type="ECO:0000256" key="1">
    <source>
        <dbReference type="SAM" id="Phobius"/>
    </source>
</evidence>
<dbReference type="EMBL" id="MT143169">
    <property type="protein sequence ID" value="QJA93683.1"/>
    <property type="molecule type" value="Genomic_DNA"/>
</dbReference>
<feature type="transmembrane region" description="Helical" evidence="1">
    <location>
        <begin position="35"/>
        <end position="58"/>
    </location>
</feature>
<accession>A0A6M3LGX9</accession>
<reference evidence="2" key="1">
    <citation type="submission" date="2020-03" db="EMBL/GenBank/DDBJ databases">
        <title>The deep terrestrial virosphere.</title>
        <authorList>
            <person name="Holmfeldt K."/>
            <person name="Nilsson E."/>
            <person name="Simone D."/>
            <person name="Lopez-Fernandez M."/>
            <person name="Wu X."/>
            <person name="de Brujin I."/>
            <person name="Lundin D."/>
            <person name="Andersson A."/>
            <person name="Bertilsson S."/>
            <person name="Dopson M."/>
        </authorList>
    </citation>
    <scope>NUCLEOTIDE SEQUENCE</scope>
    <source>
        <strain evidence="2">MM415B04142</strain>
    </source>
</reference>
<proteinExistence type="predicted"/>
<evidence type="ECO:0000313" key="2">
    <source>
        <dbReference type="EMBL" id="QJA93683.1"/>
    </source>
</evidence>
<gene>
    <name evidence="2" type="ORF">MM415B04142_0003</name>
</gene>
<organism evidence="2">
    <name type="scientific">viral metagenome</name>
    <dbReference type="NCBI Taxonomy" id="1070528"/>
    <lineage>
        <taxon>unclassified sequences</taxon>
        <taxon>metagenomes</taxon>
        <taxon>organismal metagenomes</taxon>
    </lineage>
</organism>
<sequence length="160" mass="18071">MQYINFAIIMSFTLGIGFVSSIGRGIDLLAQTSPSILSALEGYGIFGILVGFFIWWGWLREQRMSNRVTELENDFKEKLIILVKESAETIIINTEFIQEMKDCVKDLCKESKSLVNILSKSPCLVSSYMRGQIDIIKQEDGSVSIRNQRDNTVQSSETSD</sequence>
<keyword evidence="1" id="KW-0812">Transmembrane</keyword>
<protein>
    <submittedName>
        <fullName evidence="2">Uncharacterized protein</fullName>
    </submittedName>
</protein>
<name>A0A6M3LGX9_9ZZZZ</name>